<dbReference type="InterPro" id="IPR001841">
    <property type="entry name" value="Znf_RING"/>
</dbReference>
<dbReference type="GO" id="GO:0004386">
    <property type="term" value="F:helicase activity"/>
    <property type="evidence" value="ECO:0007669"/>
    <property type="project" value="UniProtKB-KW"/>
</dbReference>
<dbReference type="PANTHER" id="PTHR45626:SF17">
    <property type="entry name" value="HELICASE-LIKE TRANSCRIPTION FACTOR"/>
    <property type="match status" value="1"/>
</dbReference>
<dbReference type="SUPFAM" id="SSF57850">
    <property type="entry name" value="RING/U-box"/>
    <property type="match status" value="1"/>
</dbReference>
<evidence type="ECO:0000259" key="7">
    <source>
        <dbReference type="PROSITE" id="PS50089"/>
    </source>
</evidence>
<dbReference type="PROSITE" id="PS51194">
    <property type="entry name" value="HELICASE_CTER"/>
    <property type="match status" value="1"/>
</dbReference>
<dbReference type="Gene3D" id="3.40.50.300">
    <property type="entry name" value="P-loop containing nucleotide triphosphate hydrolases"/>
    <property type="match status" value="1"/>
</dbReference>
<evidence type="ECO:0000256" key="1">
    <source>
        <dbReference type="ARBA" id="ARBA00007025"/>
    </source>
</evidence>
<evidence type="ECO:0008006" key="11">
    <source>
        <dbReference type="Google" id="ProtNLM"/>
    </source>
</evidence>
<dbReference type="GO" id="GO:0008270">
    <property type="term" value="F:zinc ion binding"/>
    <property type="evidence" value="ECO:0007669"/>
    <property type="project" value="UniProtKB-KW"/>
</dbReference>
<evidence type="ECO:0000256" key="6">
    <source>
        <dbReference type="PROSITE-ProRule" id="PRU00175"/>
    </source>
</evidence>
<dbReference type="InterPro" id="IPR013083">
    <property type="entry name" value="Znf_RING/FYVE/PHD"/>
</dbReference>
<dbReference type="Pfam" id="PF00176">
    <property type="entry name" value="SNF2-rel_dom"/>
    <property type="match status" value="1"/>
</dbReference>
<dbReference type="InterPro" id="IPR001650">
    <property type="entry name" value="Helicase_C-like"/>
</dbReference>
<evidence type="ECO:0000313" key="10">
    <source>
        <dbReference type="Proteomes" id="UP001345827"/>
    </source>
</evidence>
<dbReference type="InterPro" id="IPR038718">
    <property type="entry name" value="SNF2-like_sf"/>
</dbReference>
<dbReference type="InterPro" id="IPR000330">
    <property type="entry name" value="SNF2_N"/>
</dbReference>
<dbReference type="GO" id="GO:0006281">
    <property type="term" value="P:DNA repair"/>
    <property type="evidence" value="ECO:0007669"/>
    <property type="project" value="TreeGrafter"/>
</dbReference>
<dbReference type="PANTHER" id="PTHR45626">
    <property type="entry name" value="TRANSCRIPTION TERMINATION FACTOR 2-RELATED"/>
    <property type="match status" value="1"/>
</dbReference>
<dbReference type="InterPro" id="IPR050628">
    <property type="entry name" value="SNF2_RAD54_helicase_TF"/>
</dbReference>
<keyword evidence="4" id="KW-0347">Helicase</keyword>
<name>A0AAV9Q6D9_9PEZI</name>
<keyword evidence="6" id="KW-0863">Zinc-finger</keyword>
<dbReference type="Proteomes" id="UP001345827">
    <property type="component" value="Unassembled WGS sequence"/>
</dbReference>
<dbReference type="GO" id="GO:0005634">
    <property type="term" value="C:nucleus"/>
    <property type="evidence" value="ECO:0007669"/>
    <property type="project" value="TreeGrafter"/>
</dbReference>
<gene>
    <name evidence="9" type="ORF">LTR25_005146</name>
</gene>
<comment type="caution">
    <text evidence="9">The sequence shown here is derived from an EMBL/GenBank/DDBJ whole genome shotgun (WGS) entry which is preliminary data.</text>
</comment>
<keyword evidence="6" id="KW-0479">Metal-binding</keyword>
<dbReference type="GO" id="GO:0005524">
    <property type="term" value="F:ATP binding"/>
    <property type="evidence" value="ECO:0007669"/>
    <property type="project" value="UniProtKB-KW"/>
</dbReference>
<dbReference type="InterPro" id="IPR027417">
    <property type="entry name" value="P-loop_NTPase"/>
</dbReference>
<dbReference type="SMART" id="SM00490">
    <property type="entry name" value="HELICc"/>
    <property type="match status" value="1"/>
</dbReference>
<dbReference type="AlphaFoldDB" id="A0AAV9Q6D9"/>
<dbReference type="Pfam" id="PF00271">
    <property type="entry name" value="Helicase_C"/>
    <property type="match status" value="1"/>
</dbReference>
<evidence type="ECO:0000313" key="9">
    <source>
        <dbReference type="EMBL" id="KAK5536472.1"/>
    </source>
</evidence>
<proteinExistence type="inferred from homology"/>
<keyword evidence="10" id="KW-1185">Reference proteome</keyword>
<evidence type="ECO:0000256" key="2">
    <source>
        <dbReference type="ARBA" id="ARBA00022741"/>
    </source>
</evidence>
<evidence type="ECO:0000256" key="4">
    <source>
        <dbReference type="ARBA" id="ARBA00022806"/>
    </source>
</evidence>
<accession>A0AAV9Q6D9</accession>
<reference evidence="9 10" key="1">
    <citation type="submission" date="2023-06" db="EMBL/GenBank/DDBJ databases">
        <title>Black Yeasts Isolated from many extreme environments.</title>
        <authorList>
            <person name="Coleine C."/>
            <person name="Stajich J.E."/>
            <person name="Selbmann L."/>
        </authorList>
    </citation>
    <scope>NUCLEOTIDE SEQUENCE [LARGE SCALE GENOMIC DNA]</scope>
    <source>
        <strain evidence="9 10">CCFEE 5887</strain>
    </source>
</reference>
<dbReference type="GO" id="GO:0008094">
    <property type="term" value="F:ATP-dependent activity, acting on DNA"/>
    <property type="evidence" value="ECO:0007669"/>
    <property type="project" value="TreeGrafter"/>
</dbReference>
<dbReference type="Gene3D" id="3.40.50.10810">
    <property type="entry name" value="Tandem AAA-ATPase domain"/>
    <property type="match status" value="1"/>
</dbReference>
<keyword evidence="5" id="KW-0067">ATP-binding</keyword>
<keyword evidence="2" id="KW-0547">Nucleotide-binding</keyword>
<organism evidence="9 10">
    <name type="scientific">Vermiconidia calcicola</name>
    <dbReference type="NCBI Taxonomy" id="1690605"/>
    <lineage>
        <taxon>Eukaryota</taxon>
        <taxon>Fungi</taxon>
        <taxon>Dikarya</taxon>
        <taxon>Ascomycota</taxon>
        <taxon>Pezizomycotina</taxon>
        <taxon>Dothideomycetes</taxon>
        <taxon>Dothideomycetidae</taxon>
        <taxon>Mycosphaerellales</taxon>
        <taxon>Extremaceae</taxon>
        <taxon>Vermiconidia</taxon>
    </lineage>
</organism>
<keyword evidence="6" id="KW-0862">Zinc</keyword>
<evidence type="ECO:0000259" key="8">
    <source>
        <dbReference type="PROSITE" id="PS51194"/>
    </source>
</evidence>
<evidence type="ECO:0000256" key="3">
    <source>
        <dbReference type="ARBA" id="ARBA00022801"/>
    </source>
</evidence>
<dbReference type="Gene3D" id="3.30.40.10">
    <property type="entry name" value="Zinc/RING finger domain, C3HC4 (zinc finger)"/>
    <property type="match status" value="1"/>
</dbReference>
<dbReference type="PROSITE" id="PS50089">
    <property type="entry name" value="ZF_RING_2"/>
    <property type="match status" value="1"/>
</dbReference>
<dbReference type="GO" id="GO:0016787">
    <property type="term" value="F:hydrolase activity"/>
    <property type="evidence" value="ECO:0007669"/>
    <property type="project" value="UniProtKB-KW"/>
</dbReference>
<protein>
    <recommendedName>
        <fullName evidence="11">Helicase C-terminal domain-containing protein</fullName>
    </recommendedName>
</protein>
<dbReference type="InterPro" id="IPR049730">
    <property type="entry name" value="SNF2/RAD54-like_C"/>
</dbReference>
<dbReference type="EMBL" id="JAXLQG010000008">
    <property type="protein sequence ID" value="KAK5536472.1"/>
    <property type="molecule type" value="Genomic_DNA"/>
</dbReference>
<feature type="domain" description="Helicase C-terminal" evidence="8">
    <location>
        <begin position="252"/>
        <end position="412"/>
    </location>
</feature>
<dbReference type="CDD" id="cd18793">
    <property type="entry name" value="SF2_C_SNF"/>
    <property type="match status" value="1"/>
</dbReference>
<feature type="domain" description="RING-type" evidence="7">
    <location>
        <begin position="171"/>
        <end position="221"/>
    </location>
</feature>
<comment type="similarity">
    <text evidence="1">Belongs to the SNF2/RAD54 helicase family.</text>
</comment>
<dbReference type="SUPFAM" id="SSF52540">
    <property type="entry name" value="P-loop containing nucleoside triphosphate hydrolases"/>
    <property type="match status" value="2"/>
</dbReference>
<keyword evidence="3" id="KW-0378">Hydrolase</keyword>
<sequence length="427" mass="48074">MALRSGIRWCLSGTPIQNSLDDLGSLVAFLRVPLLDQRAQFQRYVTRRTLVRRSSQQPDYENLRVLLASICLRRNRTILPCSQFVDCPVKVAFSLEERQEYQELQRSWRERLDMAVSGHKTKVAHQIVLECLLRLRIYCKNGDYLRIKAASSLIEQEELGSLLQQTGDATCHYCKCDVLVFGNAEDGNSGVVTYCRNVVCGDCIETYRSHIGGGKACPLCKTRHDSPLAASLGADATNLGLESRVFPSKIRELCQDLERHRHESKSIVFSFWKKSLDIVGSLLDKECLPYMRVDGSISLHQRKRILAQFQAAEQGMVLLMTLGTGAVGLNNLSVANRIHILEPQWNPSIESQAIGRVLRLGQTKTVSVVRYIVKDTVEANVQNQQFKKMLLAIKGFGKGKLAQAHQQREILKVTTSSRRHRPPGKEG</sequence>
<evidence type="ECO:0000256" key="5">
    <source>
        <dbReference type="ARBA" id="ARBA00022840"/>
    </source>
</evidence>